<keyword evidence="7" id="KW-1185">Reference proteome</keyword>
<evidence type="ECO:0000313" key="6">
    <source>
        <dbReference type="EMBL" id="CAD8055581.1"/>
    </source>
</evidence>
<reference evidence="6" key="1">
    <citation type="submission" date="2021-01" db="EMBL/GenBank/DDBJ databases">
        <authorList>
            <consortium name="Genoscope - CEA"/>
            <person name="William W."/>
        </authorList>
    </citation>
    <scope>NUCLEOTIDE SEQUENCE</scope>
</reference>
<protein>
    <recommendedName>
        <fullName evidence="5">CDC20/Fizzy WD40 domain-containing protein</fullName>
    </recommendedName>
</protein>
<evidence type="ECO:0000256" key="1">
    <source>
        <dbReference type="ARBA" id="ARBA00022574"/>
    </source>
</evidence>
<accession>A0A8S1KM82</accession>
<dbReference type="PROSITE" id="PS50294">
    <property type="entry name" value="WD_REPEATS_REGION"/>
    <property type="match status" value="2"/>
</dbReference>
<dbReference type="CDD" id="cd00200">
    <property type="entry name" value="WD40"/>
    <property type="match status" value="1"/>
</dbReference>
<dbReference type="GO" id="GO:0010997">
    <property type="term" value="F:anaphase-promoting complex binding"/>
    <property type="evidence" value="ECO:0007669"/>
    <property type="project" value="InterPro"/>
</dbReference>
<evidence type="ECO:0000256" key="3">
    <source>
        <dbReference type="ARBA" id="ARBA00023306"/>
    </source>
</evidence>
<proteinExistence type="predicted"/>
<dbReference type="EMBL" id="CAJJDN010000009">
    <property type="protein sequence ID" value="CAD8055581.1"/>
    <property type="molecule type" value="Genomic_DNA"/>
</dbReference>
<gene>
    <name evidence="6" type="ORF">PSON_ATCC_30995.1.T0090315</name>
</gene>
<dbReference type="PANTHER" id="PTHR19918:SF1">
    <property type="entry name" value="FIZZY-RELATED PROTEIN HOMOLOG"/>
    <property type="match status" value="1"/>
</dbReference>
<dbReference type="PROSITE" id="PS50082">
    <property type="entry name" value="WD_REPEATS_2"/>
    <property type="match status" value="2"/>
</dbReference>
<keyword evidence="3" id="KW-0131">Cell cycle</keyword>
<dbReference type="InterPro" id="IPR033010">
    <property type="entry name" value="Cdc20/Fizzy"/>
</dbReference>
<evidence type="ECO:0000259" key="5">
    <source>
        <dbReference type="Pfam" id="PF24807"/>
    </source>
</evidence>
<evidence type="ECO:0000313" key="7">
    <source>
        <dbReference type="Proteomes" id="UP000692954"/>
    </source>
</evidence>
<dbReference type="Proteomes" id="UP000692954">
    <property type="component" value="Unassembled WGS sequence"/>
</dbReference>
<dbReference type="GO" id="GO:1905786">
    <property type="term" value="P:positive regulation of anaphase-promoting complex-dependent catabolic process"/>
    <property type="evidence" value="ECO:0007669"/>
    <property type="project" value="TreeGrafter"/>
</dbReference>
<organism evidence="6 7">
    <name type="scientific">Paramecium sonneborni</name>
    <dbReference type="NCBI Taxonomy" id="65129"/>
    <lineage>
        <taxon>Eukaryota</taxon>
        <taxon>Sar</taxon>
        <taxon>Alveolata</taxon>
        <taxon>Ciliophora</taxon>
        <taxon>Intramacronucleata</taxon>
        <taxon>Oligohymenophorea</taxon>
        <taxon>Peniculida</taxon>
        <taxon>Parameciidae</taxon>
        <taxon>Paramecium</taxon>
    </lineage>
</organism>
<feature type="repeat" description="WD" evidence="4">
    <location>
        <begin position="367"/>
        <end position="400"/>
    </location>
</feature>
<dbReference type="GO" id="GO:1990757">
    <property type="term" value="F:ubiquitin ligase activator activity"/>
    <property type="evidence" value="ECO:0007669"/>
    <property type="project" value="TreeGrafter"/>
</dbReference>
<dbReference type="InterPro" id="IPR001680">
    <property type="entry name" value="WD40_rpt"/>
</dbReference>
<dbReference type="OrthoDB" id="10263272at2759"/>
<name>A0A8S1KM82_9CILI</name>
<sequence>MLRQRSTSKGKHFDRLVPEKVNLSDYQIHMVEDQKNESLKELDLNEQLRVENCQAKYNSLLKQKLMENKSQSSLFVYQRQPSKYKPYIFENECPSPVRKIAKTPYKILDAPKLKDDFYYQLIDWSMSNQIGVGLGNSVYTWNAITNETTQLLEIEAPVCISSIKWCDRSEIIAIGDDTGTVRIYDIVKTKILKTYENHNLRVGCLDWNGFNITSGSRDKCILFQDIRTNNDYELQFQSHKQEVCGLQWSPNQQFLASGGNDNNVMIQSIKMPNQSMYVFKEHVAAVKALAWSPHQANILCSGGGTTDKCLKFWNISNGQLQNSVDTGSQICNMKWSTNTNELVTSHGYSLNQVAVWKMPKIERIATLYGHTFRVLYLSLSPDGENIVTGSGDETLRFWKLFPSKNKNSNFINHSKLDSIRLDIR</sequence>
<feature type="repeat" description="WD" evidence="4">
    <location>
        <begin position="236"/>
        <end position="266"/>
    </location>
</feature>
<feature type="domain" description="CDC20/Fizzy WD40" evidence="5">
    <location>
        <begin position="108"/>
        <end position="398"/>
    </location>
</feature>
<evidence type="ECO:0000256" key="2">
    <source>
        <dbReference type="ARBA" id="ARBA00022737"/>
    </source>
</evidence>
<evidence type="ECO:0000256" key="4">
    <source>
        <dbReference type="PROSITE-ProRule" id="PRU00221"/>
    </source>
</evidence>
<dbReference type="GO" id="GO:0031145">
    <property type="term" value="P:anaphase-promoting complex-dependent catabolic process"/>
    <property type="evidence" value="ECO:0007669"/>
    <property type="project" value="TreeGrafter"/>
</dbReference>
<keyword evidence="2" id="KW-0677">Repeat</keyword>
<comment type="caution">
    <text evidence="6">The sequence shown here is derived from an EMBL/GenBank/DDBJ whole genome shotgun (WGS) entry which is preliminary data.</text>
</comment>
<dbReference type="Pfam" id="PF24807">
    <property type="entry name" value="WD40_CDC20-Fz"/>
    <property type="match status" value="1"/>
</dbReference>
<dbReference type="AlphaFoldDB" id="A0A8S1KM82"/>
<dbReference type="GO" id="GO:0005680">
    <property type="term" value="C:anaphase-promoting complex"/>
    <property type="evidence" value="ECO:0007669"/>
    <property type="project" value="TreeGrafter"/>
</dbReference>
<dbReference type="InterPro" id="IPR056150">
    <property type="entry name" value="WD40_CDC20-Fz"/>
</dbReference>
<dbReference type="PANTHER" id="PTHR19918">
    <property type="entry name" value="CELL DIVISION CYCLE 20 CDC20 FIZZY -RELATED"/>
    <property type="match status" value="1"/>
</dbReference>
<dbReference type="SMART" id="SM00320">
    <property type="entry name" value="WD40"/>
    <property type="match status" value="5"/>
</dbReference>
<keyword evidence="1 4" id="KW-0853">WD repeat</keyword>